<keyword evidence="3" id="KW-1185">Reference proteome</keyword>
<dbReference type="HOGENOM" id="CLU_2726659_0_0_1"/>
<name>A0A0E0AFG4_9ORYZ</name>
<evidence type="ECO:0000313" key="3">
    <source>
        <dbReference type="Proteomes" id="UP000026961"/>
    </source>
</evidence>
<dbReference type="AlphaFoldDB" id="A0A0E0AFG4"/>
<feature type="region of interest" description="Disordered" evidence="1">
    <location>
        <begin position="34"/>
        <end position="72"/>
    </location>
</feature>
<evidence type="ECO:0000313" key="2">
    <source>
        <dbReference type="EnsemblPlants" id="OGLUM07G01700.1"/>
    </source>
</evidence>
<reference evidence="2" key="1">
    <citation type="submission" date="2015-04" db="UniProtKB">
        <authorList>
            <consortium name="EnsemblPlants"/>
        </authorList>
    </citation>
    <scope>IDENTIFICATION</scope>
</reference>
<organism evidence="2">
    <name type="scientific">Oryza glumipatula</name>
    <dbReference type="NCBI Taxonomy" id="40148"/>
    <lineage>
        <taxon>Eukaryota</taxon>
        <taxon>Viridiplantae</taxon>
        <taxon>Streptophyta</taxon>
        <taxon>Embryophyta</taxon>
        <taxon>Tracheophyta</taxon>
        <taxon>Spermatophyta</taxon>
        <taxon>Magnoliopsida</taxon>
        <taxon>Liliopsida</taxon>
        <taxon>Poales</taxon>
        <taxon>Poaceae</taxon>
        <taxon>BOP clade</taxon>
        <taxon>Oryzoideae</taxon>
        <taxon>Oryzeae</taxon>
        <taxon>Oryzinae</taxon>
        <taxon>Oryza</taxon>
    </lineage>
</organism>
<evidence type="ECO:0000256" key="1">
    <source>
        <dbReference type="SAM" id="MobiDB-lite"/>
    </source>
</evidence>
<protein>
    <submittedName>
        <fullName evidence="2">Uncharacterized protein</fullName>
    </submittedName>
</protein>
<accession>A0A0E0AFG4</accession>
<feature type="compositionally biased region" description="Low complexity" evidence="1">
    <location>
        <begin position="52"/>
        <end position="72"/>
    </location>
</feature>
<reference evidence="2" key="2">
    <citation type="submission" date="2018-05" db="EMBL/GenBank/DDBJ databases">
        <title>OgluRS3 (Oryza glumaepatula Reference Sequence Version 3).</title>
        <authorList>
            <person name="Zhang J."/>
            <person name="Kudrna D."/>
            <person name="Lee S."/>
            <person name="Talag J."/>
            <person name="Welchert J."/>
            <person name="Wing R.A."/>
        </authorList>
    </citation>
    <scope>NUCLEOTIDE SEQUENCE [LARGE SCALE GENOMIC DNA]</scope>
</reference>
<dbReference type="EnsemblPlants" id="OGLUM07G01700.1">
    <property type="protein sequence ID" value="OGLUM07G01700.1"/>
    <property type="gene ID" value="OGLUM07G01700"/>
</dbReference>
<sequence length="72" mass="7311">MEEKGRGTRLSAAEEVVFLLHALLYPSPRQRCATAARLGSAADGRGGGGDFGRSSGEAPPATAALEGAAQQL</sequence>
<dbReference type="Proteomes" id="UP000026961">
    <property type="component" value="Chromosome 7"/>
</dbReference>
<dbReference type="Gramene" id="OGLUM07G01700.1">
    <property type="protein sequence ID" value="OGLUM07G01700.1"/>
    <property type="gene ID" value="OGLUM07G01700"/>
</dbReference>
<proteinExistence type="predicted"/>